<evidence type="ECO:0000259" key="9">
    <source>
        <dbReference type="PROSITE" id="PS50893"/>
    </source>
</evidence>
<evidence type="ECO:0000256" key="4">
    <source>
        <dbReference type="ARBA" id="ARBA00022737"/>
    </source>
</evidence>
<keyword evidence="5" id="KW-0547">Nucleotide-binding</keyword>
<dbReference type="CDD" id="cd03215">
    <property type="entry name" value="ABC_Carb_Monos_II"/>
    <property type="match status" value="1"/>
</dbReference>
<keyword evidence="8" id="KW-0472">Membrane</keyword>
<keyword evidence="7" id="KW-1278">Translocase</keyword>
<protein>
    <submittedName>
        <fullName evidence="10">Simple sugar transport system ATP-binding protein</fullName>
    </submittedName>
</protein>
<keyword evidence="4" id="KW-0677">Repeat</keyword>
<organism evidence="10 11">
    <name type="scientific">Micromonospora yangpuensis</name>
    <dbReference type="NCBI Taxonomy" id="683228"/>
    <lineage>
        <taxon>Bacteria</taxon>
        <taxon>Bacillati</taxon>
        <taxon>Actinomycetota</taxon>
        <taxon>Actinomycetes</taxon>
        <taxon>Micromonosporales</taxon>
        <taxon>Micromonosporaceae</taxon>
        <taxon>Micromonospora</taxon>
    </lineage>
</organism>
<keyword evidence="2" id="KW-0813">Transport</keyword>
<sequence>MSQPRPVLTMTAISKIFPGVRALDGVDFRLFPGEVHALMGENGAGKSTLIKVLTGVYGTDAGTIALDGEQVSFAGPMQATAAGVSTVYQEVNLLPNLSVAENIFIGREPRRGPAVNWREMRRRATELLARIDLRIDVTELLGSYSLAVQQMVAIARAIDVRARVLILDEPTSSLDADEVAQLMRIMRQLRDDGIAILFVTHFLDQVYGIADRITVLRNGRLVGEWPTAQLPQLALVEKMIGKELDALESIDAEAGHDPAAVAAGTPLVVADGLGRTGSVAPFSLTIHAGEVVGLAGLLGSGRTEVARLFFGADRADRGQLTVDGSPTAIRNPVAAIERDIAFCSENRRTEGLVGELTVRENIILAMQAARGWLRPVPRRRQDELVQRWIGALSIRPANPDVPVRNLSGGNQQKVLLARWLITEPRLLILDEPTRGIDIGAKTEIQRLVVELADGGMAVLFISAELEEVLRLSHTVAVMRDRQLVATLTNDDTLDAERVMHAIASGDRQESEVHP</sequence>
<dbReference type="PROSITE" id="PS50893">
    <property type="entry name" value="ABC_TRANSPORTER_2"/>
    <property type="match status" value="2"/>
</dbReference>
<keyword evidence="10" id="KW-0762">Sugar transport</keyword>
<evidence type="ECO:0000256" key="6">
    <source>
        <dbReference type="ARBA" id="ARBA00022840"/>
    </source>
</evidence>
<dbReference type="PANTHER" id="PTHR43790:SF9">
    <property type="entry name" value="GALACTOFURANOSE TRANSPORTER ATP-BINDING PROTEIN YTFR"/>
    <property type="match status" value="1"/>
</dbReference>
<dbReference type="RefSeq" id="WP_091437846.1">
    <property type="nucleotide sequence ID" value="NZ_BMMJ01000005.1"/>
</dbReference>
<proteinExistence type="predicted"/>
<evidence type="ECO:0000256" key="5">
    <source>
        <dbReference type="ARBA" id="ARBA00022741"/>
    </source>
</evidence>
<keyword evidence="11" id="KW-1185">Reference proteome</keyword>
<evidence type="ECO:0000256" key="2">
    <source>
        <dbReference type="ARBA" id="ARBA00022448"/>
    </source>
</evidence>
<comment type="subcellular location">
    <subcellularLocation>
        <location evidence="1">Cell membrane</location>
        <topology evidence="1">Peripheral membrane protein</topology>
    </subcellularLocation>
</comment>
<name>A0A1C6UNH0_9ACTN</name>
<evidence type="ECO:0000256" key="8">
    <source>
        <dbReference type="ARBA" id="ARBA00023136"/>
    </source>
</evidence>
<dbReference type="InterPro" id="IPR050107">
    <property type="entry name" value="ABC_carbohydrate_import_ATPase"/>
</dbReference>
<dbReference type="InterPro" id="IPR017871">
    <property type="entry name" value="ABC_transporter-like_CS"/>
</dbReference>
<evidence type="ECO:0000256" key="7">
    <source>
        <dbReference type="ARBA" id="ARBA00022967"/>
    </source>
</evidence>
<dbReference type="EMBL" id="FMIA01000002">
    <property type="protein sequence ID" value="SCL55552.1"/>
    <property type="molecule type" value="Genomic_DNA"/>
</dbReference>
<dbReference type="InterPro" id="IPR027417">
    <property type="entry name" value="P-loop_NTPase"/>
</dbReference>
<evidence type="ECO:0000256" key="1">
    <source>
        <dbReference type="ARBA" id="ARBA00004202"/>
    </source>
</evidence>
<reference evidence="10 11" key="1">
    <citation type="submission" date="2016-06" db="EMBL/GenBank/DDBJ databases">
        <authorList>
            <person name="Kjaerup R.B."/>
            <person name="Dalgaard T.S."/>
            <person name="Juul-Madsen H.R."/>
        </authorList>
    </citation>
    <scope>NUCLEOTIDE SEQUENCE [LARGE SCALE GENOMIC DNA]</scope>
    <source>
        <strain evidence="10 11">DSM 45577</strain>
    </source>
</reference>
<dbReference type="PANTHER" id="PTHR43790">
    <property type="entry name" value="CARBOHYDRATE TRANSPORT ATP-BINDING PROTEIN MG119-RELATED"/>
    <property type="match status" value="1"/>
</dbReference>
<evidence type="ECO:0000313" key="10">
    <source>
        <dbReference type="EMBL" id="SCL55552.1"/>
    </source>
</evidence>
<dbReference type="PROSITE" id="PS00211">
    <property type="entry name" value="ABC_TRANSPORTER_1"/>
    <property type="match status" value="1"/>
</dbReference>
<dbReference type="Proteomes" id="UP000198937">
    <property type="component" value="Unassembled WGS sequence"/>
</dbReference>
<gene>
    <name evidence="10" type="ORF">GA0070617_2989</name>
</gene>
<feature type="domain" description="ABC transporter" evidence="9">
    <location>
        <begin position="8"/>
        <end position="243"/>
    </location>
</feature>
<feature type="domain" description="ABC transporter" evidence="9">
    <location>
        <begin position="262"/>
        <end position="505"/>
    </location>
</feature>
<accession>A0A1C6UNH0</accession>
<dbReference type="Gene3D" id="3.40.50.300">
    <property type="entry name" value="P-loop containing nucleotide triphosphate hydrolases"/>
    <property type="match status" value="2"/>
</dbReference>
<evidence type="ECO:0000256" key="3">
    <source>
        <dbReference type="ARBA" id="ARBA00022475"/>
    </source>
</evidence>
<dbReference type="OrthoDB" id="39350at2"/>
<dbReference type="SMART" id="SM00382">
    <property type="entry name" value="AAA"/>
    <property type="match status" value="2"/>
</dbReference>
<keyword evidence="6 10" id="KW-0067">ATP-binding</keyword>
<dbReference type="FunFam" id="3.40.50.300:FF:000127">
    <property type="entry name" value="Ribose import ATP-binding protein RbsA"/>
    <property type="match status" value="1"/>
</dbReference>
<dbReference type="Pfam" id="PF00005">
    <property type="entry name" value="ABC_tran"/>
    <property type="match status" value="2"/>
</dbReference>
<dbReference type="AlphaFoldDB" id="A0A1C6UNH0"/>
<dbReference type="GO" id="GO:0005524">
    <property type="term" value="F:ATP binding"/>
    <property type="evidence" value="ECO:0007669"/>
    <property type="project" value="UniProtKB-KW"/>
</dbReference>
<dbReference type="GO" id="GO:0005886">
    <property type="term" value="C:plasma membrane"/>
    <property type="evidence" value="ECO:0007669"/>
    <property type="project" value="UniProtKB-SubCell"/>
</dbReference>
<dbReference type="GO" id="GO:0016887">
    <property type="term" value="F:ATP hydrolysis activity"/>
    <property type="evidence" value="ECO:0007669"/>
    <property type="project" value="InterPro"/>
</dbReference>
<dbReference type="InterPro" id="IPR003439">
    <property type="entry name" value="ABC_transporter-like_ATP-bd"/>
</dbReference>
<dbReference type="SUPFAM" id="SSF52540">
    <property type="entry name" value="P-loop containing nucleoside triphosphate hydrolases"/>
    <property type="match status" value="2"/>
</dbReference>
<dbReference type="STRING" id="683228.GA0070617_2989"/>
<keyword evidence="3" id="KW-1003">Cell membrane</keyword>
<evidence type="ECO:0000313" key="11">
    <source>
        <dbReference type="Proteomes" id="UP000198937"/>
    </source>
</evidence>
<dbReference type="InterPro" id="IPR003593">
    <property type="entry name" value="AAA+_ATPase"/>
</dbReference>
<dbReference type="CDD" id="cd03216">
    <property type="entry name" value="ABC_Carb_Monos_I"/>
    <property type="match status" value="1"/>
</dbReference>